<keyword evidence="4" id="KW-0228">DNA excision</keyword>
<gene>
    <name evidence="7" type="ORF">Theba_2014</name>
</gene>
<dbReference type="KEGG" id="mpg:Theba_2014"/>
<dbReference type="Pfam" id="PF03851">
    <property type="entry name" value="UvdE"/>
    <property type="match status" value="1"/>
</dbReference>
<dbReference type="STRING" id="660470.Theba_2014"/>
<organism evidence="7 8">
    <name type="scientific">Mesotoga prima MesG1.Ag.4.2</name>
    <dbReference type="NCBI Taxonomy" id="660470"/>
    <lineage>
        <taxon>Bacteria</taxon>
        <taxon>Thermotogati</taxon>
        <taxon>Thermotogota</taxon>
        <taxon>Thermotogae</taxon>
        <taxon>Kosmotogales</taxon>
        <taxon>Kosmotogaceae</taxon>
        <taxon>Mesotoga</taxon>
    </lineage>
</organism>
<keyword evidence="8" id="KW-1185">Reference proteome</keyword>
<reference evidence="7 8" key="1">
    <citation type="journal article" date="2012" name="Genome Biol. Evol.">
        <title>Genome Sequence of the Mesophilic Thermotogales Bacterium Mesotoga prima MesG1.Ag.4.2 Reveals the Largest Thermotogales Genome To Date.</title>
        <authorList>
            <person name="Zhaxybayeva O."/>
            <person name="Swithers K.S."/>
            <person name="Foght J."/>
            <person name="Green A.G."/>
            <person name="Bruce D."/>
            <person name="Detter C."/>
            <person name="Han S."/>
            <person name="Teshima H."/>
            <person name="Han J."/>
            <person name="Woyke T."/>
            <person name="Pitluck S."/>
            <person name="Nolan M."/>
            <person name="Ivanova N."/>
            <person name="Pati A."/>
            <person name="Land M.L."/>
            <person name="Dlutek M."/>
            <person name="Doolittle W.F."/>
            <person name="Noll K.M."/>
            <person name="Nesbo C.L."/>
        </authorList>
    </citation>
    <scope>NUCLEOTIDE SEQUENCE [LARGE SCALE GENOMIC DNA]</scope>
    <source>
        <strain evidence="8">mesG1.Ag.4.2</strain>
    </source>
</reference>
<evidence type="ECO:0000313" key="7">
    <source>
        <dbReference type="EMBL" id="AFK07657.1"/>
    </source>
</evidence>
<evidence type="ECO:0000256" key="6">
    <source>
        <dbReference type="ARBA" id="ARBA00023204"/>
    </source>
</evidence>
<keyword evidence="5" id="KW-0378">Hydrolase</keyword>
<dbReference type="GO" id="GO:0009411">
    <property type="term" value="P:response to UV"/>
    <property type="evidence" value="ECO:0007669"/>
    <property type="project" value="InterPro"/>
</dbReference>
<sequence length="298" mass="33973">MKIGYPCINTTLSCTSAKTFRLASYSEERLIKTVSANLDCLEEILEYNRKKDILFFRISSDLIPFASHPVCKAKWENIFRSRFESIGDRIKNYNMRVSMHPDQFVLLNSPRPDVVSNSNAELLYHAKVLNLMKLDGSAKIQIHVGGVYGDKKEASRRFIDKYNAVPEAIKERLVIENDERLYSLSDCMAINYETGIPILLDVFHHSILSDGISFADSLSLSGSTWSDEDGIPIVDYSTQQEGARKGRHTDSIDLHNFTSFLEKSLPFNFDIMLEIKDKEKSAEAAIRVARKDERFQVN</sequence>
<dbReference type="GO" id="GO:0006289">
    <property type="term" value="P:nucleotide-excision repair"/>
    <property type="evidence" value="ECO:0007669"/>
    <property type="project" value="InterPro"/>
</dbReference>
<protein>
    <submittedName>
        <fullName evidence="7">UV-damage endonuclease</fullName>
    </submittedName>
</protein>
<keyword evidence="3" id="KW-0227">DNA damage</keyword>
<dbReference type="NCBIfam" id="TIGR00629">
    <property type="entry name" value="uvde"/>
    <property type="match status" value="1"/>
</dbReference>
<dbReference type="GO" id="GO:0004519">
    <property type="term" value="F:endonuclease activity"/>
    <property type="evidence" value="ECO:0007669"/>
    <property type="project" value="UniProtKB-KW"/>
</dbReference>
<dbReference type="Proteomes" id="UP000002881">
    <property type="component" value="Chromosome"/>
</dbReference>
<dbReference type="GO" id="GO:0016787">
    <property type="term" value="F:hydrolase activity"/>
    <property type="evidence" value="ECO:0007669"/>
    <property type="project" value="UniProtKB-KW"/>
</dbReference>
<dbReference type="PANTHER" id="PTHR31290:SF5">
    <property type="entry name" value="UV-DAMAGE ENDONUCLEASE"/>
    <property type="match status" value="1"/>
</dbReference>
<dbReference type="GeneID" id="87107773"/>
<keyword evidence="2 7" id="KW-0255">Endonuclease</keyword>
<dbReference type="AlphaFoldDB" id="I2F6V4"/>
<dbReference type="eggNOG" id="COG4294">
    <property type="taxonomic scope" value="Bacteria"/>
</dbReference>
<keyword evidence="1" id="KW-0540">Nuclease</keyword>
<proteinExistence type="predicted"/>
<evidence type="ECO:0000256" key="4">
    <source>
        <dbReference type="ARBA" id="ARBA00022769"/>
    </source>
</evidence>
<dbReference type="PANTHER" id="PTHR31290">
    <property type="entry name" value="UV-DAMAGE ENDONUCLEASE"/>
    <property type="match status" value="1"/>
</dbReference>
<keyword evidence="6" id="KW-0234">DNA repair</keyword>
<dbReference type="EMBL" id="CP003532">
    <property type="protein sequence ID" value="AFK07657.1"/>
    <property type="molecule type" value="Genomic_DNA"/>
</dbReference>
<evidence type="ECO:0000256" key="3">
    <source>
        <dbReference type="ARBA" id="ARBA00022763"/>
    </source>
</evidence>
<dbReference type="HOGENOM" id="CLU_017168_0_0_0"/>
<dbReference type="InterPro" id="IPR004601">
    <property type="entry name" value="UvdE"/>
</dbReference>
<evidence type="ECO:0000313" key="8">
    <source>
        <dbReference type="Proteomes" id="UP000002881"/>
    </source>
</evidence>
<dbReference type="SUPFAM" id="SSF51658">
    <property type="entry name" value="Xylose isomerase-like"/>
    <property type="match status" value="1"/>
</dbReference>
<dbReference type="Gene3D" id="3.20.20.150">
    <property type="entry name" value="Divalent-metal-dependent TIM barrel enzymes"/>
    <property type="match status" value="1"/>
</dbReference>
<accession>I2F6V4</accession>
<name>I2F6V4_9BACT</name>
<evidence type="ECO:0000256" key="1">
    <source>
        <dbReference type="ARBA" id="ARBA00022722"/>
    </source>
</evidence>
<dbReference type="InterPro" id="IPR036237">
    <property type="entry name" value="Xyl_isomerase-like_sf"/>
</dbReference>
<evidence type="ECO:0000256" key="5">
    <source>
        <dbReference type="ARBA" id="ARBA00022801"/>
    </source>
</evidence>
<evidence type="ECO:0000256" key="2">
    <source>
        <dbReference type="ARBA" id="ARBA00022759"/>
    </source>
</evidence>
<dbReference type="RefSeq" id="WP_014731440.1">
    <property type="nucleotide sequence ID" value="NC_017934.1"/>
</dbReference>